<proteinExistence type="inferred from homology"/>
<evidence type="ECO:0000256" key="4">
    <source>
        <dbReference type="ARBA" id="ARBA00022989"/>
    </source>
</evidence>
<sequence length="149" mass="15984">MEPTSTTPAAGAVRRVGDALGRRSNWEQLGKFCAVGATGYVVNLAVYSTLLDRVGLHYIPAAVGSFLAAVANNYTLNRHWTFRGERGHVGAQGLRFLAVSTASLAANLLVLHVLVRAGLGEIVGQAIAIVLVTPLNFVGNKLWSFRRRQ</sequence>
<keyword evidence="5 6" id="KW-0472">Membrane</keyword>
<dbReference type="InterPro" id="IPR051401">
    <property type="entry name" value="GtrA_CellWall_Glycosyl"/>
</dbReference>
<protein>
    <submittedName>
        <fullName evidence="8">Putative membrane protein</fullName>
    </submittedName>
</protein>
<dbReference type="Proteomes" id="UP000254134">
    <property type="component" value="Unassembled WGS sequence"/>
</dbReference>
<feature type="transmembrane region" description="Helical" evidence="6">
    <location>
        <begin position="96"/>
        <end position="116"/>
    </location>
</feature>
<keyword evidence="4 6" id="KW-1133">Transmembrane helix</keyword>
<dbReference type="Pfam" id="PF04138">
    <property type="entry name" value="GtrA_DPMS_TM"/>
    <property type="match status" value="1"/>
</dbReference>
<dbReference type="PANTHER" id="PTHR38459">
    <property type="entry name" value="PROPHAGE BACTOPRENOL-LINKED GLUCOSE TRANSLOCASE HOMOLOG"/>
    <property type="match status" value="1"/>
</dbReference>
<dbReference type="PANTHER" id="PTHR38459:SF1">
    <property type="entry name" value="PROPHAGE BACTOPRENOL-LINKED GLUCOSE TRANSLOCASE HOMOLOG"/>
    <property type="match status" value="1"/>
</dbReference>
<evidence type="ECO:0000256" key="1">
    <source>
        <dbReference type="ARBA" id="ARBA00004141"/>
    </source>
</evidence>
<name>A0A7M2YST6_9ACTN</name>
<accession>A0A7M2YST6</accession>
<dbReference type="GO" id="GO:0000271">
    <property type="term" value="P:polysaccharide biosynthetic process"/>
    <property type="evidence" value="ECO:0007669"/>
    <property type="project" value="InterPro"/>
</dbReference>
<dbReference type="GO" id="GO:0005886">
    <property type="term" value="C:plasma membrane"/>
    <property type="evidence" value="ECO:0007669"/>
    <property type="project" value="TreeGrafter"/>
</dbReference>
<comment type="similarity">
    <text evidence="2">Belongs to the GtrA family.</text>
</comment>
<dbReference type="AlphaFoldDB" id="A0A7M2YST6"/>
<feature type="transmembrane region" description="Helical" evidence="6">
    <location>
        <begin position="122"/>
        <end position="139"/>
    </location>
</feature>
<comment type="subcellular location">
    <subcellularLocation>
        <location evidence="1">Membrane</location>
        <topology evidence="1">Multi-pass membrane protein</topology>
    </subcellularLocation>
</comment>
<reference evidence="9" key="2">
    <citation type="journal article" date="2019" name="MicrobiologyOpen">
        <title>High-quality draft genome sequence of Gaiella occulta isolated from a 150 meter deep mineral water borehole and comparison with the genome sequences of other deep-branching lineages of the phylum Actinobacteria.</title>
        <authorList>
            <person name="Severino R."/>
            <person name="Froufe H.J.C."/>
            <person name="Barroso C."/>
            <person name="Albuquerque L."/>
            <person name="Lobo-da-Cunha A."/>
            <person name="da Costa M.S."/>
            <person name="Egas C."/>
        </authorList>
    </citation>
    <scope>NUCLEOTIDE SEQUENCE [LARGE SCALE GENOMIC DNA]</scope>
    <source>
        <strain evidence="9">F2-233</strain>
    </source>
</reference>
<evidence type="ECO:0000256" key="6">
    <source>
        <dbReference type="SAM" id="Phobius"/>
    </source>
</evidence>
<reference evidence="8 9" key="1">
    <citation type="submission" date="2018-07" db="EMBL/GenBank/DDBJ databases">
        <title>High-quality-draft genome sequence of Gaiella occulta.</title>
        <authorList>
            <person name="Severino R."/>
            <person name="Froufe H.J.C."/>
            <person name="Rainey F.A."/>
            <person name="Barroso C."/>
            <person name="Albuquerque L."/>
            <person name="Lobo-Da-Cunha A."/>
            <person name="Da Costa M.S."/>
            <person name="Egas C."/>
        </authorList>
    </citation>
    <scope>NUCLEOTIDE SEQUENCE [LARGE SCALE GENOMIC DNA]</scope>
    <source>
        <strain evidence="8 9">F2-233</strain>
    </source>
</reference>
<feature type="domain" description="GtrA/DPMS transmembrane" evidence="7">
    <location>
        <begin position="31"/>
        <end position="145"/>
    </location>
</feature>
<dbReference type="EMBL" id="QQZY01000011">
    <property type="protein sequence ID" value="RDI73231.1"/>
    <property type="molecule type" value="Genomic_DNA"/>
</dbReference>
<gene>
    <name evidence="8" type="ORF">Gocc_3026</name>
</gene>
<feature type="transmembrane region" description="Helical" evidence="6">
    <location>
        <begin position="56"/>
        <end position="75"/>
    </location>
</feature>
<evidence type="ECO:0000256" key="5">
    <source>
        <dbReference type="ARBA" id="ARBA00023136"/>
    </source>
</evidence>
<evidence type="ECO:0000313" key="9">
    <source>
        <dbReference type="Proteomes" id="UP000254134"/>
    </source>
</evidence>
<dbReference type="InterPro" id="IPR007267">
    <property type="entry name" value="GtrA_DPMS_TM"/>
</dbReference>
<organism evidence="8 9">
    <name type="scientific">Gaiella occulta</name>
    <dbReference type="NCBI Taxonomy" id="1002870"/>
    <lineage>
        <taxon>Bacteria</taxon>
        <taxon>Bacillati</taxon>
        <taxon>Actinomycetota</taxon>
        <taxon>Thermoleophilia</taxon>
        <taxon>Gaiellales</taxon>
        <taxon>Gaiellaceae</taxon>
        <taxon>Gaiella</taxon>
    </lineage>
</organism>
<evidence type="ECO:0000256" key="2">
    <source>
        <dbReference type="ARBA" id="ARBA00009399"/>
    </source>
</evidence>
<evidence type="ECO:0000256" key="3">
    <source>
        <dbReference type="ARBA" id="ARBA00022692"/>
    </source>
</evidence>
<comment type="caution">
    <text evidence="8">The sequence shown here is derived from an EMBL/GenBank/DDBJ whole genome shotgun (WGS) entry which is preliminary data.</text>
</comment>
<keyword evidence="3 6" id="KW-0812">Transmembrane</keyword>
<dbReference type="OrthoDB" id="9807815at2"/>
<keyword evidence="9" id="KW-1185">Reference proteome</keyword>
<dbReference type="RefSeq" id="WP_114797408.1">
    <property type="nucleotide sequence ID" value="NZ_QQZY01000011.1"/>
</dbReference>
<evidence type="ECO:0000313" key="8">
    <source>
        <dbReference type="EMBL" id="RDI73231.1"/>
    </source>
</evidence>
<evidence type="ECO:0000259" key="7">
    <source>
        <dbReference type="Pfam" id="PF04138"/>
    </source>
</evidence>